<protein>
    <submittedName>
        <fullName evidence="1">Uncharacterized protein</fullName>
    </submittedName>
</protein>
<gene>
    <name evidence="1" type="ORF">MRATA1EN1_LOCUS31163</name>
</gene>
<name>A0ABN8XJG5_RANTA</name>
<comment type="caution">
    <text evidence="1">The sequence shown here is derived from an EMBL/GenBank/DDBJ whole genome shotgun (WGS) entry which is preliminary data.</text>
</comment>
<organism evidence="1 2">
    <name type="scientific">Rangifer tarandus platyrhynchus</name>
    <name type="common">Svalbard reindeer</name>
    <dbReference type="NCBI Taxonomy" id="3082113"/>
    <lineage>
        <taxon>Eukaryota</taxon>
        <taxon>Metazoa</taxon>
        <taxon>Chordata</taxon>
        <taxon>Craniata</taxon>
        <taxon>Vertebrata</taxon>
        <taxon>Euteleostomi</taxon>
        <taxon>Mammalia</taxon>
        <taxon>Eutheria</taxon>
        <taxon>Laurasiatheria</taxon>
        <taxon>Artiodactyla</taxon>
        <taxon>Ruminantia</taxon>
        <taxon>Pecora</taxon>
        <taxon>Cervidae</taxon>
        <taxon>Odocoileinae</taxon>
        <taxon>Rangifer</taxon>
    </lineage>
</organism>
<dbReference type="EMBL" id="CATKSN020000384">
    <property type="protein sequence ID" value="CAI9149545.1"/>
    <property type="molecule type" value="Genomic_DNA"/>
</dbReference>
<accession>A0ABN8XJG5</accession>
<dbReference type="Proteomes" id="UP001176941">
    <property type="component" value="Unassembled WGS sequence"/>
</dbReference>
<reference evidence="1" key="1">
    <citation type="submission" date="2023-04" db="EMBL/GenBank/DDBJ databases">
        <authorList>
            <consortium name="ELIXIR-Norway"/>
        </authorList>
    </citation>
    <scope>NUCLEOTIDE SEQUENCE [LARGE SCALE GENOMIC DNA]</scope>
</reference>
<keyword evidence="2" id="KW-1185">Reference proteome</keyword>
<sequence length="207" mass="22995">MKSRVRWMQTVAVHRRTQTGRVDAACGALGIPYFVYAARRADLRVRSPAGVPCPEASRAGEAVGTVALAPLLKVQACRNACAVRSVDRKAGSLKGQVPLQRTRIRGQTLRFRRTVQRRLLFLRGPQQARGNAIHDILRFHYGRRHSYDPNVTPSLYHASAYRSLTFAQNHARGELTAVQLCLNRLKLMSPGLVGTGLQGISEWQSAR</sequence>
<evidence type="ECO:0000313" key="2">
    <source>
        <dbReference type="Proteomes" id="UP001176941"/>
    </source>
</evidence>
<proteinExistence type="predicted"/>
<evidence type="ECO:0000313" key="1">
    <source>
        <dbReference type="EMBL" id="CAI9149545.1"/>
    </source>
</evidence>